<feature type="region of interest" description="Disordered" evidence="1">
    <location>
        <begin position="1"/>
        <end position="89"/>
    </location>
</feature>
<sequence>MLSKQARRTPRGWEPDLQGTGGFHAEQADSEDTKRMGTRPTGNGWVSKSMKTRPTGNGGEGLHAEQAGLEDTKTKRMGTRPTGNGWVSC</sequence>
<protein>
    <submittedName>
        <fullName evidence="2">Uncharacterized protein</fullName>
    </submittedName>
</protein>
<comment type="caution">
    <text evidence="2">The sequence shown here is derived from an EMBL/GenBank/DDBJ whole genome shotgun (WGS) entry which is preliminary data.</text>
</comment>
<evidence type="ECO:0000313" key="3">
    <source>
        <dbReference type="Proteomes" id="UP000762676"/>
    </source>
</evidence>
<evidence type="ECO:0000313" key="2">
    <source>
        <dbReference type="EMBL" id="GFR96640.1"/>
    </source>
</evidence>
<evidence type="ECO:0000256" key="1">
    <source>
        <dbReference type="SAM" id="MobiDB-lite"/>
    </source>
</evidence>
<gene>
    <name evidence="2" type="ORF">ElyMa_000974600</name>
</gene>
<keyword evidence="3" id="KW-1185">Reference proteome</keyword>
<dbReference type="AlphaFoldDB" id="A0AAV4HGT5"/>
<accession>A0AAV4HGT5</accession>
<proteinExistence type="predicted"/>
<dbReference type="Proteomes" id="UP000762676">
    <property type="component" value="Unassembled WGS sequence"/>
</dbReference>
<organism evidence="2 3">
    <name type="scientific">Elysia marginata</name>
    <dbReference type="NCBI Taxonomy" id="1093978"/>
    <lineage>
        <taxon>Eukaryota</taxon>
        <taxon>Metazoa</taxon>
        <taxon>Spiralia</taxon>
        <taxon>Lophotrochozoa</taxon>
        <taxon>Mollusca</taxon>
        <taxon>Gastropoda</taxon>
        <taxon>Heterobranchia</taxon>
        <taxon>Euthyneura</taxon>
        <taxon>Panpulmonata</taxon>
        <taxon>Sacoglossa</taxon>
        <taxon>Placobranchoidea</taxon>
        <taxon>Plakobranchidae</taxon>
        <taxon>Elysia</taxon>
    </lineage>
</organism>
<name>A0AAV4HGT5_9GAST</name>
<dbReference type="EMBL" id="BMAT01001969">
    <property type="protein sequence ID" value="GFR96640.1"/>
    <property type="molecule type" value="Genomic_DNA"/>
</dbReference>
<feature type="compositionally biased region" description="Basic residues" evidence="1">
    <location>
        <begin position="1"/>
        <end position="10"/>
    </location>
</feature>
<reference evidence="2 3" key="1">
    <citation type="journal article" date="2021" name="Elife">
        <title>Chloroplast acquisition without the gene transfer in kleptoplastic sea slugs, Plakobranchus ocellatus.</title>
        <authorList>
            <person name="Maeda T."/>
            <person name="Takahashi S."/>
            <person name="Yoshida T."/>
            <person name="Shimamura S."/>
            <person name="Takaki Y."/>
            <person name="Nagai Y."/>
            <person name="Toyoda A."/>
            <person name="Suzuki Y."/>
            <person name="Arimoto A."/>
            <person name="Ishii H."/>
            <person name="Satoh N."/>
            <person name="Nishiyama T."/>
            <person name="Hasebe M."/>
            <person name="Maruyama T."/>
            <person name="Minagawa J."/>
            <person name="Obokata J."/>
            <person name="Shigenobu S."/>
        </authorList>
    </citation>
    <scope>NUCLEOTIDE SEQUENCE [LARGE SCALE GENOMIC DNA]</scope>
</reference>